<keyword evidence="11" id="KW-1185">Reference proteome</keyword>
<proteinExistence type="inferred from homology"/>
<keyword evidence="3" id="KW-0808">Transferase</keyword>
<dbReference type="AlphaFoldDB" id="A0A7M2X5L7"/>
<dbReference type="Gene3D" id="3.40.640.10">
    <property type="entry name" value="Type I PLP-dependent aspartate aminotransferase-like (Major domain)"/>
    <property type="match status" value="1"/>
</dbReference>
<evidence type="ECO:0000256" key="1">
    <source>
        <dbReference type="ARBA" id="ARBA00001933"/>
    </source>
</evidence>
<dbReference type="PANTHER" id="PTHR11601:SF34">
    <property type="entry name" value="CYSTEINE DESULFURASE"/>
    <property type="match status" value="1"/>
</dbReference>
<dbReference type="GO" id="GO:0051536">
    <property type="term" value="F:iron-sulfur cluster binding"/>
    <property type="evidence" value="ECO:0007669"/>
    <property type="project" value="UniProtKB-KW"/>
</dbReference>
<dbReference type="Gene3D" id="1.10.260.50">
    <property type="match status" value="1"/>
</dbReference>
<evidence type="ECO:0000256" key="5">
    <source>
        <dbReference type="ARBA" id="ARBA00022898"/>
    </source>
</evidence>
<dbReference type="RefSeq" id="WP_206294057.1">
    <property type="nucleotide sequence ID" value="NZ_CP063458.1"/>
</dbReference>
<dbReference type="InterPro" id="IPR015421">
    <property type="entry name" value="PyrdxlP-dep_Trfase_major"/>
</dbReference>
<dbReference type="Gene3D" id="3.90.1150.10">
    <property type="entry name" value="Aspartate Aminotransferase, domain 1"/>
    <property type="match status" value="1"/>
</dbReference>
<dbReference type="Pfam" id="PF00266">
    <property type="entry name" value="Aminotran_5"/>
    <property type="match status" value="1"/>
</dbReference>
<keyword evidence="4" id="KW-0479">Metal-binding</keyword>
<dbReference type="InterPro" id="IPR015424">
    <property type="entry name" value="PyrdxlP-dep_Trfase"/>
</dbReference>
<dbReference type="InterPro" id="IPR016454">
    <property type="entry name" value="Cysteine_dSase"/>
</dbReference>
<feature type="domain" description="Aminotransferase class V" evidence="9">
    <location>
        <begin position="6"/>
        <end position="370"/>
    </location>
</feature>
<comment type="similarity">
    <text evidence="2">Belongs to the class-V pyridoxal-phosphate-dependent aminotransferase family. NifS/IscS subfamily.</text>
</comment>
<evidence type="ECO:0000256" key="3">
    <source>
        <dbReference type="ARBA" id="ARBA00022679"/>
    </source>
</evidence>
<comment type="catalytic activity">
    <reaction evidence="8">
        <text>(sulfur carrier)-H + L-cysteine = (sulfur carrier)-SH + L-alanine</text>
        <dbReference type="Rhea" id="RHEA:43892"/>
        <dbReference type="Rhea" id="RHEA-COMP:14737"/>
        <dbReference type="Rhea" id="RHEA-COMP:14739"/>
        <dbReference type="ChEBI" id="CHEBI:29917"/>
        <dbReference type="ChEBI" id="CHEBI:35235"/>
        <dbReference type="ChEBI" id="CHEBI:57972"/>
        <dbReference type="ChEBI" id="CHEBI:64428"/>
        <dbReference type="EC" id="2.8.1.7"/>
    </reaction>
</comment>
<evidence type="ECO:0000259" key="9">
    <source>
        <dbReference type="Pfam" id="PF00266"/>
    </source>
</evidence>
<dbReference type="EMBL" id="CP063458">
    <property type="protein sequence ID" value="QOV92351.1"/>
    <property type="molecule type" value="Genomic_DNA"/>
</dbReference>
<dbReference type="Proteomes" id="UP000593765">
    <property type="component" value="Chromosome"/>
</dbReference>
<sequence length="395" mass="40857">MTSSFIYLNHAAATPILPRAAAVAADVAGRLYGNPSSTTDFAGRAAGEVAAHARRCCADSLGRRPSEIYFTSGATEANNWVIKGTLWRAARSARRHLITQATEHASVLESAHSLRGDGFDVTILPVNSVGMVDPADVARALRERPDTALVSVMWVNNETGTVQPVAEVAEACRVAGVPFHADATQAYGRVPIGLGPGPAPDLITLSAHKAGGPRGAGLLWVRAGAPGGVPAPLLHGGGQERGARAGTLNLAAIAGMAAAMVDVGRDFEQATARLASLRDRLETRLVEALGAVVVGNRTQRAPHISSLRVPGVPALELLKAAPRVGAAAGAACHAAGIDPSHVLVAMGHGEQSFEVIRLSIGPQTTDAEVDEAAELLLQVVRSLRSVKGLRTPTQP</sequence>
<comment type="cofactor">
    <cofactor evidence="1">
        <name>pyridoxal 5'-phosphate</name>
        <dbReference type="ChEBI" id="CHEBI:597326"/>
    </cofactor>
</comment>
<protein>
    <submittedName>
        <fullName evidence="10">Cysteine desulfurase</fullName>
    </submittedName>
</protein>
<dbReference type="PIRSF" id="PIRSF005572">
    <property type="entry name" value="NifS"/>
    <property type="match status" value="1"/>
</dbReference>
<evidence type="ECO:0000256" key="6">
    <source>
        <dbReference type="ARBA" id="ARBA00023004"/>
    </source>
</evidence>
<organism evidence="10 11">
    <name type="scientific">Humisphaera borealis</name>
    <dbReference type="NCBI Taxonomy" id="2807512"/>
    <lineage>
        <taxon>Bacteria</taxon>
        <taxon>Pseudomonadati</taxon>
        <taxon>Planctomycetota</taxon>
        <taxon>Phycisphaerae</taxon>
        <taxon>Tepidisphaerales</taxon>
        <taxon>Tepidisphaeraceae</taxon>
        <taxon>Humisphaera</taxon>
    </lineage>
</organism>
<accession>A0A7M2X5L7</accession>
<evidence type="ECO:0000256" key="4">
    <source>
        <dbReference type="ARBA" id="ARBA00022723"/>
    </source>
</evidence>
<dbReference type="InterPro" id="IPR000192">
    <property type="entry name" value="Aminotrans_V_dom"/>
</dbReference>
<keyword evidence="7" id="KW-0411">Iron-sulfur</keyword>
<evidence type="ECO:0000313" key="10">
    <source>
        <dbReference type="EMBL" id="QOV92351.1"/>
    </source>
</evidence>
<dbReference type="GO" id="GO:0046872">
    <property type="term" value="F:metal ion binding"/>
    <property type="evidence" value="ECO:0007669"/>
    <property type="project" value="UniProtKB-KW"/>
</dbReference>
<evidence type="ECO:0000313" key="11">
    <source>
        <dbReference type="Proteomes" id="UP000593765"/>
    </source>
</evidence>
<evidence type="ECO:0000256" key="8">
    <source>
        <dbReference type="ARBA" id="ARBA00050776"/>
    </source>
</evidence>
<dbReference type="KEGG" id="hbs:IPV69_06210"/>
<keyword evidence="5" id="KW-0663">Pyridoxal phosphate</keyword>
<keyword evidence="6" id="KW-0408">Iron</keyword>
<dbReference type="InterPro" id="IPR015422">
    <property type="entry name" value="PyrdxlP-dep_Trfase_small"/>
</dbReference>
<evidence type="ECO:0000256" key="7">
    <source>
        <dbReference type="ARBA" id="ARBA00023014"/>
    </source>
</evidence>
<dbReference type="PANTHER" id="PTHR11601">
    <property type="entry name" value="CYSTEINE DESULFURYLASE FAMILY MEMBER"/>
    <property type="match status" value="1"/>
</dbReference>
<dbReference type="GO" id="GO:0031071">
    <property type="term" value="F:cysteine desulfurase activity"/>
    <property type="evidence" value="ECO:0007669"/>
    <property type="project" value="UniProtKB-EC"/>
</dbReference>
<gene>
    <name evidence="10" type="ORF">IPV69_06210</name>
</gene>
<evidence type="ECO:0000256" key="2">
    <source>
        <dbReference type="ARBA" id="ARBA00006490"/>
    </source>
</evidence>
<reference evidence="10 11" key="1">
    <citation type="submission" date="2020-10" db="EMBL/GenBank/DDBJ databases">
        <title>Wide distribution of Phycisphaera-like planctomycetes from WD2101 soil group in peatlands and genome analysis of the first cultivated representative.</title>
        <authorList>
            <person name="Dedysh S.N."/>
            <person name="Beletsky A.V."/>
            <person name="Ivanova A."/>
            <person name="Kulichevskaya I.S."/>
            <person name="Suzina N.E."/>
            <person name="Philippov D.A."/>
            <person name="Rakitin A.L."/>
            <person name="Mardanov A.V."/>
            <person name="Ravin N.V."/>
        </authorList>
    </citation>
    <scope>NUCLEOTIDE SEQUENCE [LARGE SCALE GENOMIC DNA]</scope>
    <source>
        <strain evidence="10 11">M1803</strain>
    </source>
</reference>
<name>A0A7M2X5L7_9BACT</name>
<dbReference type="SUPFAM" id="SSF53383">
    <property type="entry name" value="PLP-dependent transferases"/>
    <property type="match status" value="1"/>
</dbReference>